<reference evidence="1 2" key="1">
    <citation type="submission" date="2019-08" db="EMBL/GenBank/DDBJ databases">
        <title>Selenomonas sp. mPRGC5 and Selenomonas sp. mPRGC8 isolated from ruminal fluid of dairy goat (Capra hircus).</title>
        <authorList>
            <person name="Poothong S."/>
            <person name="Nuengjamnong C."/>
            <person name="Tanasupawat S."/>
        </authorList>
    </citation>
    <scope>NUCLEOTIDE SEQUENCE [LARGE SCALE GENOMIC DNA]</scope>
    <source>
        <strain evidence="2">mPRGC8</strain>
    </source>
</reference>
<organism evidence="1 2">
    <name type="scientific">Selenomonas caprae</name>
    <dbReference type="NCBI Taxonomy" id="2606905"/>
    <lineage>
        <taxon>Bacteria</taxon>
        <taxon>Bacillati</taxon>
        <taxon>Bacillota</taxon>
        <taxon>Negativicutes</taxon>
        <taxon>Selenomonadales</taxon>
        <taxon>Selenomonadaceae</taxon>
        <taxon>Selenomonas</taxon>
    </lineage>
</organism>
<evidence type="ECO:0000313" key="1">
    <source>
        <dbReference type="EMBL" id="TYZ27073.1"/>
    </source>
</evidence>
<comment type="caution">
    <text evidence="1">The sequence shown here is derived from an EMBL/GenBank/DDBJ whole genome shotgun (WGS) entry which is preliminary data.</text>
</comment>
<dbReference type="AlphaFoldDB" id="A0A5D6WG57"/>
<evidence type="ECO:0000313" key="2">
    <source>
        <dbReference type="Proteomes" id="UP000322783"/>
    </source>
</evidence>
<name>A0A5D6WG57_9FIRM</name>
<sequence>MTIQDIMSKEQIPYCVIVNNTLKCKICLGDKNKVFPDDLIRMIENDETLSNLIQSLEKQMLPAHWGQGKIEMLASVPREKIVVLLFYYANDDVIFEYRRGKKIDTDLKGLDYEKIFNKEEIS</sequence>
<proteinExistence type="predicted"/>
<gene>
    <name evidence="1" type="ORF">FZ041_12685</name>
</gene>
<dbReference type="RefSeq" id="WP_149189834.1">
    <property type="nucleotide sequence ID" value="NZ_VTOZ01000033.1"/>
</dbReference>
<keyword evidence="2" id="KW-1185">Reference proteome</keyword>
<protein>
    <submittedName>
        <fullName evidence="1">Uncharacterized protein</fullName>
    </submittedName>
</protein>
<dbReference type="EMBL" id="VTOZ01000033">
    <property type="protein sequence ID" value="TYZ27073.1"/>
    <property type="molecule type" value="Genomic_DNA"/>
</dbReference>
<accession>A0A5D6WG57</accession>
<dbReference type="Proteomes" id="UP000322783">
    <property type="component" value="Unassembled WGS sequence"/>
</dbReference>